<dbReference type="Pfam" id="PF07394">
    <property type="entry name" value="DUF1501"/>
    <property type="match status" value="1"/>
</dbReference>
<keyword evidence="1" id="KW-0732">Signal</keyword>
<dbReference type="PROSITE" id="PS51318">
    <property type="entry name" value="TAT"/>
    <property type="match status" value="1"/>
</dbReference>
<dbReference type="RefSeq" id="WP_107749832.1">
    <property type="nucleotide sequence ID" value="NZ_QBKF01000001.1"/>
</dbReference>
<reference evidence="2 3" key="1">
    <citation type="journal article" date="2011" name="Syst. Appl. Microbiol.">
        <title>Defluviimonas denitrificans gen. nov., sp. nov., and Pararhodobacter aggregans gen. nov., sp. nov., non-phototrophic Rhodobacteraceae from the biofilter of a marine aquaculture.</title>
        <authorList>
            <person name="Foesel B.U."/>
            <person name="Drake H.L."/>
            <person name="Schramm A."/>
        </authorList>
    </citation>
    <scope>NUCLEOTIDE SEQUENCE [LARGE SCALE GENOMIC DNA]</scope>
    <source>
        <strain evidence="2 3">D1-19</strain>
    </source>
</reference>
<feature type="signal peptide" evidence="1">
    <location>
        <begin position="1"/>
        <end position="27"/>
    </location>
</feature>
<dbReference type="Proteomes" id="UP000244810">
    <property type="component" value="Unassembled WGS sequence"/>
</dbReference>
<dbReference type="PANTHER" id="PTHR43737:SF1">
    <property type="entry name" value="DUF1501 DOMAIN-CONTAINING PROTEIN"/>
    <property type="match status" value="1"/>
</dbReference>
<protein>
    <recommendedName>
        <fullName evidence="4">DUF1501 domain-containing protein</fullName>
    </recommendedName>
</protein>
<keyword evidence="3" id="KW-1185">Reference proteome</keyword>
<dbReference type="InterPro" id="IPR010869">
    <property type="entry name" value="DUF1501"/>
</dbReference>
<feature type="chain" id="PRO_5015463547" description="DUF1501 domain-containing protein" evidence="1">
    <location>
        <begin position="28"/>
        <end position="384"/>
    </location>
</feature>
<dbReference type="PANTHER" id="PTHR43737">
    <property type="entry name" value="BLL7424 PROTEIN"/>
    <property type="match status" value="1"/>
</dbReference>
<gene>
    <name evidence="2" type="ORF">DDE23_02680</name>
</gene>
<organism evidence="2 3">
    <name type="scientific">Pararhodobacter aggregans</name>
    <dbReference type="NCBI Taxonomy" id="404875"/>
    <lineage>
        <taxon>Bacteria</taxon>
        <taxon>Pseudomonadati</taxon>
        <taxon>Pseudomonadota</taxon>
        <taxon>Alphaproteobacteria</taxon>
        <taxon>Rhodobacterales</taxon>
        <taxon>Paracoccaceae</taxon>
        <taxon>Pararhodobacter</taxon>
    </lineage>
</organism>
<dbReference type="AlphaFoldDB" id="A0A2T7UXQ8"/>
<proteinExistence type="predicted"/>
<sequence>MLNRRLFLQMSGASLAATLAASGVAFAGAPTDSRFVFIFLRGGLDGLHALIPYADSDFQRLRPRLAPGAEDRLDLDGYFALHAALGGLMPLWQAGELALIPAATTRYRNRSHFDGQNLLENGTARPFGARDGWLSRAILGLNAGDRRLGLTLGPSLPLILQGGAPVQAWTNAQLPDLDEDFLTRLAIVYRDDPLFATALGNAANSPEPMMGANPPDNGFLLSATAAADLLSRAEGPRIAVMDLNGWDTHANQTGRLRGLMNLLAQGILTLREGLGAEWSRTVVMVASEFGRTAAENGAGGTDHGTGGLALLAGGAVRGGRILGDWPGLSPTALNDERDVRAVNAYEAIFKSVLIGHLGLDPGYAERVVFPDSGGLEPFTGLLRV</sequence>
<dbReference type="EMBL" id="QDDR01000001">
    <property type="protein sequence ID" value="PVE49328.1"/>
    <property type="molecule type" value="Genomic_DNA"/>
</dbReference>
<evidence type="ECO:0000256" key="1">
    <source>
        <dbReference type="SAM" id="SignalP"/>
    </source>
</evidence>
<evidence type="ECO:0000313" key="3">
    <source>
        <dbReference type="Proteomes" id="UP000244810"/>
    </source>
</evidence>
<comment type="caution">
    <text evidence="2">The sequence shown here is derived from an EMBL/GenBank/DDBJ whole genome shotgun (WGS) entry which is preliminary data.</text>
</comment>
<name>A0A2T7UXQ8_9RHOB</name>
<dbReference type="OrthoDB" id="9779968at2"/>
<dbReference type="InterPro" id="IPR006311">
    <property type="entry name" value="TAT_signal"/>
</dbReference>
<evidence type="ECO:0008006" key="4">
    <source>
        <dbReference type="Google" id="ProtNLM"/>
    </source>
</evidence>
<evidence type="ECO:0000313" key="2">
    <source>
        <dbReference type="EMBL" id="PVE49328.1"/>
    </source>
</evidence>
<accession>A0A2T7UXQ8</accession>